<evidence type="ECO:0000256" key="5">
    <source>
        <dbReference type="PROSITE-ProRule" id="PRU00325"/>
    </source>
</evidence>
<dbReference type="InterPro" id="IPR007527">
    <property type="entry name" value="Znf_SWIM"/>
</dbReference>
<organism evidence="8 9">
    <name type="scientific">Rhododendron simsii</name>
    <name type="common">Sims's rhododendron</name>
    <dbReference type="NCBI Taxonomy" id="118357"/>
    <lineage>
        <taxon>Eukaryota</taxon>
        <taxon>Viridiplantae</taxon>
        <taxon>Streptophyta</taxon>
        <taxon>Embryophyta</taxon>
        <taxon>Tracheophyta</taxon>
        <taxon>Spermatophyta</taxon>
        <taxon>Magnoliopsida</taxon>
        <taxon>eudicotyledons</taxon>
        <taxon>Gunneridae</taxon>
        <taxon>Pentapetalae</taxon>
        <taxon>asterids</taxon>
        <taxon>Ericales</taxon>
        <taxon>Ericaceae</taxon>
        <taxon>Ericoideae</taxon>
        <taxon>Rhodoreae</taxon>
        <taxon>Rhododendron</taxon>
    </lineage>
</organism>
<evidence type="ECO:0000256" key="1">
    <source>
        <dbReference type="ARBA" id="ARBA00005889"/>
    </source>
</evidence>
<dbReference type="InterPro" id="IPR031052">
    <property type="entry name" value="FHY3/FAR1"/>
</dbReference>
<comment type="subcellular location">
    <subcellularLocation>
        <location evidence="6">Nucleus</location>
    </subcellularLocation>
</comment>
<evidence type="ECO:0000313" key="8">
    <source>
        <dbReference type="EMBL" id="KAF7152912.1"/>
    </source>
</evidence>
<dbReference type="PANTHER" id="PTHR31669:SF302">
    <property type="entry name" value="PROTEIN FAR1-RELATED SEQUENCE"/>
    <property type="match status" value="1"/>
</dbReference>
<dbReference type="AlphaFoldDB" id="A0A834HGS2"/>
<keyword evidence="4 6" id="KW-0862">Zinc</keyword>
<dbReference type="GO" id="GO:0008270">
    <property type="term" value="F:zinc ion binding"/>
    <property type="evidence" value="ECO:0007669"/>
    <property type="project" value="UniProtKB-UniRule"/>
</dbReference>
<comment type="function">
    <text evidence="6">Putative transcription activator involved in regulating light control of development.</text>
</comment>
<sequence>MEGSRSREISVEKSSNLVNCSCKMFDINGTPCRHMLAYFSRMQIMELATKYILWRWTKSAKASRVMDDLGSVGKKICDRSILVRRQGLFQLACNVIDDGALDDEGIEVVSKHLLLPKDELVVLRRFRKPCPMSGIEMSICHGNQHSFKESLQVRAKGCDVRLNDDENEDDIDYDDEWEMNF</sequence>
<dbReference type="GO" id="GO:0005634">
    <property type="term" value="C:nucleus"/>
    <property type="evidence" value="ECO:0007669"/>
    <property type="project" value="UniProtKB-SubCell"/>
</dbReference>
<dbReference type="Proteomes" id="UP000626092">
    <property type="component" value="Unassembled WGS sequence"/>
</dbReference>
<proteinExistence type="inferred from homology"/>
<dbReference type="SMART" id="SM00575">
    <property type="entry name" value="ZnF_PMZ"/>
    <property type="match status" value="1"/>
</dbReference>
<accession>A0A834HGS2</accession>
<keyword evidence="6" id="KW-0539">Nucleus</keyword>
<evidence type="ECO:0000256" key="6">
    <source>
        <dbReference type="RuleBase" id="RU367018"/>
    </source>
</evidence>
<dbReference type="PANTHER" id="PTHR31669">
    <property type="entry name" value="PROTEIN FAR1-RELATED SEQUENCE 10-RELATED"/>
    <property type="match status" value="1"/>
</dbReference>
<comment type="similarity">
    <text evidence="1 6">Belongs to the FHY3/FAR1 family.</text>
</comment>
<keyword evidence="9" id="KW-1185">Reference proteome</keyword>
<evidence type="ECO:0000256" key="4">
    <source>
        <dbReference type="ARBA" id="ARBA00022833"/>
    </source>
</evidence>
<keyword evidence="2 6" id="KW-0479">Metal-binding</keyword>
<dbReference type="PROSITE" id="PS50966">
    <property type="entry name" value="ZF_SWIM"/>
    <property type="match status" value="1"/>
</dbReference>
<dbReference type="Pfam" id="PF04434">
    <property type="entry name" value="SWIM"/>
    <property type="match status" value="1"/>
</dbReference>
<evidence type="ECO:0000259" key="7">
    <source>
        <dbReference type="PROSITE" id="PS50966"/>
    </source>
</evidence>
<keyword evidence="3 5" id="KW-0863">Zinc-finger</keyword>
<evidence type="ECO:0000256" key="2">
    <source>
        <dbReference type="ARBA" id="ARBA00022723"/>
    </source>
</evidence>
<dbReference type="EMBL" id="WJXA01000001">
    <property type="protein sequence ID" value="KAF7152912.1"/>
    <property type="molecule type" value="Genomic_DNA"/>
</dbReference>
<gene>
    <name evidence="8" type="ORF">RHSIM_Rhsim01G0160100</name>
</gene>
<dbReference type="InterPro" id="IPR006564">
    <property type="entry name" value="Znf_PMZ"/>
</dbReference>
<feature type="domain" description="SWIM-type" evidence="7">
    <location>
        <begin position="5"/>
        <end position="43"/>
    </location>
</feature>
<protein>
    <recommendedName>
        <fullName evidence="6">Protein FAR1-RELATED SEQUENCE</fullName>
    </recommendedName>
</protein>
<evidence type="ECO:0000313" key="9">
    <source>
        <dbReference type="Proteomes" id="UP000626092"/>
    </source>
</evidence>
<dbReference type="GO" id="GO:0006355">
    <property type="term" value="P:regulation of DNA-templated transcription"/>
    <property type="evidence" value="ECO:0007669"/>
    <property type="project" value="UniProtKB-UniRule"/>
</dbReference>
<evidence type="ECO:0000256" key="3">
    <source>
        <dbReference type="ARBA" id="ARBA00022771"/>
    </source>
</evidence>
<comment type="caution">
    <text evidence="8">The sequence shown here is derived from an EMBL/GenBank/DDBJ whole genome shotgun (WGS) entry which is preliminary data.</text>
</comment>
<name>A0A834HGS2_RHOSS</name>
<reference evidence="8" key="1">
    <citation type="submission" date="2019-11" db="EMBL/GenBank/DDBJ databases">
        <authorList>
            <person name="Liu Y."/>
            <person name="Hou J."/>
            <person name="Li T.-Q."/>
            <person name="Guan C.-H."/>
            <person name="Wu X."/>
            <person name="Wu H.-Z."/>
            <person name="Ling F."/>
            <person name="Zhang R."/>
            <person name="Shi X.-G."/>
            <person name="Ren J.-P."/>
            <person name="Chen E.-F."/>
            <person name="Sun J.-M."/>
        </authorList>
    </citation>
    <scope>NUCLEOTIDE SEQUENCE</scope>
    <source>
        <strain evidence="8">Adult_tree_wgs_1</strain>
        <tissue evidence="8">Leaves</tissue>
    </source>
</reference>
<dbReference type="OrthoDB" id="2402896at2759"/>